<accession>A0A518DEB7</accession>
<dbReference type="GO" id="GO:0120147">
    <property type="term" value="F:formylglycine-generating oxidase activity"/>
    <property type="evidence" value="ECO:0007669"/>
    <property type="project" value="TreeGrafter"/>
</dbReference>
<dbReference type="KEGG" id="pnd:Pla175_32020"/>
<dbReference type="Pfam" id="PF03781">
    <property type="entry name" value="FGE-sulfatase"/>
    <property type="match status" value="1"/>
</dbReference>
<sequence length="397" mass="43547" precursor="true">MSMLARVMLLAAGLLAAAPAYSAEAELPPGVAAERPSEGPFVEHDGVFLVPYWEQVPGADVRFEMIPVPGGELLLGSPDSEPGRADDEGPQRRVTLPPFWIAAREVSWAEYRPFMNLCAAFEKFNDAGTRPVTDENRVDAITAPSKLYEPSFTFAAGEDPQLPAVSMTQFSAKQYSKWISLVNERFYRLPTEAEWEHACRAGSGAAYAFGDGAEQLNQHAWHAGNSDEATHPVGQKRPNAWGLYDMHGNACEWVLDAYTPEGYAALPPGPTPSDQAVQWPTKLSPRTLRGGSALLDAERSRSAARRAADDEELKLYDPNTPTSPWWYANDEAQDIGFRLVRPYAAPAADGRAKVWDADVPTILRVANFRIEKEGRGEWGLADPDLPAALEALRRPSK</sequence>
<keyword evidence="4" id="KW-1185">Reference proteome</keyword>
<feature type="domain" description="Sulfatase-modifying factor enzyme-like" evidence="2">
    <location>
        <begin position="64"/>
        <end position="309"/>
    </location>
</feature>
<evidence type="ECO:0000259" key="2">
    <source>
        <dbReference type="Pfam" id="PF03781"/>
    </source>
</evidence>
<gene>
    <name evidence="3" type="primary">pkn1_1</name>
    <name evidence="3" type="ORF">Pla175_32020</name>
</gene>
<dbReference type="GO" id="GO:0004674">
    <property type="term" value="F:protein serine/threonine kinase activity"/>
    <property type="evidence" value="ECO:0007669"/>
    <property type="project" value="UniProtKB-EC"/>
</dbReference>
<reference evidence="3 4" key="1">
    <citation type="submission" date="2019-02" db="EMBL/GenBank/DDBJ databases">
        <title>Deep-cultivation of Planctomycetes and their phenomic and genomic characterization uncovers novel biology.</title>
        <authorList>
            <person name="Wiegand S."/>
            <person name="Jogler M."/>
            <person name="Boedeker C."/>
            <person name="Pinto D."/>
            <person name="Vollmers J."/>
            <person name="Rivas-Marin E."/>
            <person name="Kohn T."/>
            <person name="Peeters S.H."/>
            <person name="Heuer A."/>
            <person name="Rast P."/>
            <person name="Oberbeckmann S."/>
            <person name="Bunk B."/>
            <person name="Jeske O."/>
            <person name="Meyerdierks A."/>
            <person name="Storesund J.E."/>
            <person name="Kallscheuer N."/>
            <person name="Luecker S."/>
            <person name="Lage O.M."/>
            <person name="Pohl T."/>
            <person name="Merkel B.J."/>
            <person name="Hornburger P."/>
            <person name="Mueller R.-W."/>
            <person name="Bruemmer F."/>
            <person name="Labrenz M."/>
            <person name="Spormann A.M."/>
            <person name="Op den Camp H."/>
            <person name="Overmann J."/>
            <person name="Amann R."/>
            <person name="Jetten M.S.M."/>
            <person name="Mascher T."/>
            <person name="Medema M.H."/>
            <person name="Devos D.P."/>
            <person name="Kaster A.-K."/>
            <person name="Ovreas L."/>
            <person name="Rohde M."/>
            <person name="Galperin M.Y."/>
            <person name="Jogler C."/>
        </authorList>
    </citation>
    <scope>NUCLEOTIDE SEQUENCE [LARGE SCALE GENOMIC DNA]</scope>
    <source>
        <strain evidence="3 4">Pla175</strain>
    </source>
</reference>
<dbReference type="RefSeq" id="WP_145287031.1">
    <property type="nucleotide sequence ID" value="NZ_CP036291.1"/>
</dbReference>
<evidence type="ECO:0000256" key="1">
    <source>
        <dbReference type="SAM" id="SignalP"/>
    </source>
</evidence>
<keyword evidence="3" id="KW-0808">Transferase</keyword>
<dbReference type="PANTHER" id="PTHR23150">
    <property type="entry name" value="SULFATASE MODIFYING FACTOR 1, 2"/>
    <property type="match status" value="1"/>
</dbReference>
<evidence type="ECO:0000313" key="4">
    <source>
        <dbReference type="Proteomes" id="UP000317429"/>
    </source>
</evidence>
<dbReference type="Gene3D" id="3.90.1580.10">
    <property type="entry name" value="paralog of FGE (formylglycine-generating enzyme)"/>
    <property type="match status" value="1"/>
</dbReference>
<dbReference type="PANTHER" id="PTHR23150:SF19">
    <property type="entry name" value="FORMYLGLYCINE-GENERATING ENZYME"/>
    <property type="match status" value="1"/>
</dbReference>
<dbReference type="SUPFAM" id="SSF56436">
    <property type="entry name" value="C-type lectin-like"/>
    <property type="match status" value="1"/>
</dbReference>
<feature type="signal peptide" evidence="1">
    <location>
        <begin position="1"/>
        <end position="22"/>
    </location>
</feature>
<dbReference type="InterPro" id="IPR042095">
    <property type="entry name" value="SUMF_sf"/>
</dbReference>
<keyword evidence="3" id="KW-0418">Kinase</keyword>
<dbReference type="InterPro" id="IPR051043">
    <property type="entry name" value="Sulfatase_Mod_Factor_Kinase"/>
</dbReference>
<dbReference type="InterPro" id="IPR016187">
    <property type="entry name" value="CTDL_fold"/>
</dbReference>
<organism evidence="3 4">
    <name type="scientific">Pirellulimonas nuda</name>
    <dbReference type="NCBI Taxonomy" id="2528009"/>
    <lineage>
        <taxon>Bacteria</taxon>
        <taxon>Pseudomonadati</taxon>
        <taxon>Planctomycetota</taxon>
        <taxon>Planctomycetia</taxon>
        <taxon>Pirellulales</taxon>
        <taxon>Lacipirellulaceae</taxon>
        <taxon>Pirellulimonas</taxon>
    </lineage>
</organism>
<dbReference type="Proteomes" id="UP000317429">
    <property type="component" value="Chromosome"/>
</dbReference>
<dbReference type="OrthoDB" id="9812426at2"/>
<dbReference type="InterPro" id="IPR005532">
    <property type="entry name" value="SUMF_dom"/>
</dbReference>
<name>A0A518DEB7_9BACT</name>
<evidence type="ECO:0000313" key="3">
    <source>
        <dbReference type="EMBL" id="QDU89806.1"/>
    </source>
</evidence>
<protein>
    <submittedName>
        <fullName evidence="3">Serine/threonine-protein kinase pkn1</fullName>
        <ecNumber evidence="3">2.7.11.1</ecNumber>
    </submittedName>
</protein>
<proteinExistence type="predicted"/>
<dbReference type="AlphaFoldDB" id="A0A518DEB7"/>
<keyword evidence="1" id="KW-0732">Signal</keyword>
<dbReference type="EC" id="2.7.11.1" evidence="3"/>
<dbReference type="EMBL" id="CP036291">
    <property type="protein sequence ID" value="QDU89806.1"/>
    <property type="molecule type" value="Genomic_DNA"/>
</dbReference>
<feature type="chain" id="PRO_5022105519" evidence="1">
    <location>
        <begin position="23"/>
        <end position="397"/>
    </location>
</feature>